<comment type="similarity">
    <text evidence="1 7">Belongs to the cytochrome P450 family.</text>
</comment>
<evidence type="ECO:0000256" key="2">
    <source>
        <dbReference type="ARBA" id="ARBA00022617"/>
    </source>
</evidence>
<evidence type="ECO:0000313" key="8">
    <source>
        <dbReference type="EMBL" id="KUL39990.1"/>
    </source>
</evidence>
<keyword evidence="5 7" id="KW-0408">Iron</keyword>
<comment type="caution">
    <text evidence="8">The sequence shown here is derived from an EMBL/GenBank/DDBJ whole genome shotgun (WGS) entry which is preliminary data.</text>
</comment>
<dbReference type="PRINTS" id="PR00359">
    <property type="entry name" value="BP450"/>
</dbReference>
<dbReference type="GO" id="GO:0016705">
    <property type="term" value="F:oxidoreductase activity, acting on paired donors, with incorporation or reduction of molecular oxygen"/>
    <property type="evidence" value="ECO:0007669"/>
    <property type="project" value="InterPro"/>
</dbReference>
<keyword evidence="6 7" id="KW-0503">Monooxygenase</keyword>
<evidence type="ECO:0000256" key="3">
    <source>
        <dbReference type="ARBA" id="ARBA00022723"/>
    </source>
</evidence>
<dbReference type="InterPro" id="IPR036396">
    <property type="entry name" value="Cyt_P450_sf"/>
</dbReference>
<dbReference type="GO" id="GO:0017000">
    <property type="term" value="P:antibiotic biosynthetic process"/>
    <property type="evidence" value="ECO:0007669"/>
    <property type="project" value="UniProtKB-ARBA"/>
</dbReference>
<gene>
    <name evidence="8" type="ORF">ADL15_08035</name>
</gene>
<dbReference type="GO" id="GO:0020037">
    <property type="term" value="F:heme binding"/>
    <property type="evidence" value="ECO:0007669"/>
    <property type="project" value="InterPro"/>
</dbReference>
<dbReference type="SUPFAM" id="SSF48264">
    <property type="entry name" value="Cytochrome P450"/>
    <property type="match status" value="1"/>
</dbReference>
<evidence type="ECO:0000256" key="7">
    <source>
        <dbReference type="RuleBase" id="RU000461"/>
    </source>
</evidence>
<protein>
    <recommendedName>
        <fullName evidence="10">Cytochrome</fullName>
    </recommendedName>
</protein>
<proteinExistence type="inferred from homology"/>
<dbReference type="AlphaFoldDB" id="A0A0X3V5I1"/>
<dbReference type="PANTHER" id="PTHR46696:SF1">
    <property type="entry name" value="CYTOCHROME P450 YJIB-RELATED"/>
    <property type="match status" value="1"/>
</dbReference>
<sequence>MGLFGEEYQADPHPALAELRRDGPVHRVVTPGGVAFWMVTRWAEARQVLADPALSKRQPVDGLPPELQAAMATQMLLRDPPDHTRLRRLVTAAFTARRIEALRPRVEEITDRLVDGLESPGDLIEALAFPLPFEVICELLGVPGDERGAFRGWSNTIILGQFGTAEFTEAIGDLVGYLRGLFDRKRARPTDDLLGALVSAEGDRLSSDELVSMTILLLIAGHETTVNLIGNAVYLLCRHPDQKKRLLDDPGLVPAAIEETLRLASPSATTTYRVTTRPLTLGEVTIPVGEQVLVSLLAVNRDAQRFTAPDVFDVDRVDGGHLAFGHGIHFCLGAPLARMEAQIALGRLLSRHPDVHLTVPWQDLRWRSGLLMHGLTALPITVAAT</sequence>
<keyword evidence="4 7" id="KW-0560">Oxidoreductase</keyword>
<dbReference type="Proteomes" id="UP000053244">
    <property type="component" value="Unassembled WGS sequence"/>
</dbReference>
<dbReference type="EMBL" id="LLZH01000037">
    <property type="protein sequence ID" value="KUL39990.1"/>
    <property type="molecule type" value="Genomic_DNA"/>
</dbReference>
<accession>A0A0X3V5I1</accession>
<dbReference type="FunFam" id="1.10.630.10:FF:000018">
    <property type="entry name" value="Cytochrome P450 monooxygenase"/>
    <property type="match status" value="1"/>
</dbReference>
<evidence type="ECO:0000256" key="1">
    <source>
        <dbReference type="ARBA" id="ARBA00010617"/>
    </source>
</evidence>
<organism evidence="8 9">
    <name type="scientific">Actinoplanes awajinensis subsp. mycoplanecinus</name>
    <dbReference type="NCBI Taxonomy" id="135947"/>
    <lineage>
        <taxon>Bacteria</taxon>
        <taxon>Bacillati</taxon>
        <taxon>Actinomycetota</taxon>
        <taxon>Actinomycetes</taxon>
        <taxon>Micromonosporales</taxon>
        <taxon>Micromonosporaceae</taxon>
        <taxon>Actinoplanes</taxon>
    </lineage>
</organism>
<dbReference type="OrthoDB" id="4156795at2"/>
<dbReference type="GO" id="GO:0004497">
    <property type="term" value="F:monooxygenase activity"/>
    <property type="evidence" value="ECO:0007669"/>
    <property type="project" value="UniProtKB-KW"/>
</dbReference>
<evidence type="ECO:0008006" key="10">
    <source>
        <dbReference type="Google" id="ProtNLM"/>
    </source>
</evidence>
<dbReference type="PANTHER" id="PTHR46696">
    <property type="entry name" value="P450, PUTATIVE (EUROFUNG)-RELATED"/>
    <property type="match status" value="1"/>
</dbReference>
<dbReference type="Pfam" id="PF00067">
    <property type="entry name" value="p450"/>
    <property type="match status" value="1"/>
</dbReference>
<dbReference type="GO" id="GO:0005506">
    <property type="term" value="F:iron ion binding"/>
    <property type="evidence" value="ECO:0007669"/>
    <property type="project" value="InterPro"/>
</dbReference>
<dbReference type="PROSITE" id="PS00086">
    <property type="entry name" value="CYTOCHROME_P450"/>
    <property type="match status" value="1"/>
</dbReference>
<keyword evidence="2 7" id="KW-0349">Heme</keyword>
<dbReference type="CDD" id="cd11029">
    <property type="entry name" value="CYP107-like"/>
    <property type="match status" value="1"/>
</dbReference>
<evidence type="ECO:0000256" key="4">
    <source>
        <dbReference type="ARBA" id="ARBA00023002"/>
    </source>
</evidence>
<evidence type="ECO:0000256" key="5">
    <source>
        <dbReference type="ARBA" id="ARBA00023004"/>
    </source>
</evidence>
<keyword evidence="9" id="KW-1185">Reference proteome</keyword>
<dbReference type="InterPro" id="IPR017972">
    <property type="entry name" value="Cyt_P450_CS"/>
</dbReference>
<dbReference type="InterPro" id="IPR002397">
    <property type="entry name" value="Cyt_P450_B"/>
</dbReference>
<dbReference type="Gene3D" id="1.10.630.10">
    <property type="entry name" value="Cytochrome P450"/>
    <property type="match status" value="1"/>
</dbReference>
<dbReference type="RefSeq" id="WP_067686411.1">
    <property type="nucleotide sequence ID" value="NZ_LLZH01000037.1"/>
</dbReference>
<dbReference type="InterPro" id="IPR001128">
    <property type="entry name" value="Cyt_P450"/>
</dbReference>
<name>A0A0X3V5I1_9ACTN</name>
<dbReference type="PRINTS" id="PR00385">
    <property type="entry name" value="P450"/>
</dbReference>
<reference evidence="8 9" key="1">
    <citation type="submission" date="2015-10" db="EMBL/GenBank/DDBJ databases">
        <authorList>
            <person name="Gilbert D.G."/>
        </authorList>
    </citation>
    <scope>NUCLEOTIDE SEQUENCE [LARGE SCALE GENOMIC DNA]</scope>
    <source>
        <strain evidence="8 9">NRRL B-16712</strain>
    </source>
</reference>
<keyword evidence="3 7" id="KW-0479">Metal-binding</keyword>
<evidence type="ECO:0000313" key="9">
    <source>
        <dbReference type="Proteomes" id="UP000053244"/>
    </source>
</evidence>
<evidence type="ECO:0000256" key="6">
    <source>
        <dbReference type="ARBA" id="ARBA00023033"/>
    </source>
</evidence>